<feature type="transmembrane region" description="Helical" evidence="1">
    <location>
        <begin position="456"/>
        <end position="478"/>
    </location>
</feature>
<accession>A0A7Y4L0Z1</accession>
<feature type="transmembrane region" description="Helical" evidence="1">
    <location>
        <begin position="562"/>
        <end position="581"/>
    </location>
</feature>
<feature type="transmembrane region" description="Helical" evidence="1">
    <location>
        <begin position="59"/>
        <end position="88"/>
    </location>
</feature>
<feature type="transmembrane region" description="Helical" evidence="1">
    <location>
        <begin position="434"/>
        <end position="450"/>
    </location>
</feature>
<keyword evidence="1" id="KW-1133">Transmembrane helix</keyword>
<gene>
    <name evidence="2" type="ORF">HNR71_000261</name>
    <name evidence="3" type="ORF">HPO96_18940</name>
</gene>
<dbReference type="Proteomes" id="UP000553957">
    <property type="component" value="Unassembled WGS sequence"/>
</dbReference>
<sequence length="582" mass="64395">MTGEFATRWVRTVVPSWLYRWLLPVGWGAAVAVSIFTGEDIPCSVEDPAYCGPDPVFSAAFVACLASLLLLWWQPVVALTAGVVFMVLELRYDDFVEARIAWTVYGAACVALLCWMLAAGREQRSLVMRSQRRQVQVPAASAVGLTLRLGVAGALMLAGIAALLLMNWQDGREEAHLQRAVEQTAVVKAQGEEGEIILELPNGRTHTVTMFDDHETGAQIPVFVDLADAEWIRPVAEPADYTYWITAAGSAWLLAALLVLRDLKVRRARPRRSWLAQGLPVRVEPDTSEAFAVYSADGDVLLGFIELTPDDENAELELLKAFDALGEDEEEVPRRYRQELSAKLQKYRGDALLVGELAERAWPTILIGGHVFRPERSFRAPRQVLWWRELADGFDGPLSAQNLPPEPEIDPATELPVLPWEAPLEPRFWWSKPALIALVAGLPVAAAAFALWGDWFVAVCVLVLGTVLIHIAAFPVFFRVTATATHLWVRAGWFEQVVPWRAVVAIDLDEDRLNIETDNDWHVLKGIATGQVEQVTAIFEALRLRSATAAVEKERMRPAPALWLELGFLVVGTLILVGVGLA</sequence>
<organism evidence="3 4">
    <name type="scientific">Kribbella sandramycini</name>
    <dbReference type="NCBI Taxonomy" id="60450"/>
    <lineage>
        <taxon>Bacteria</taxon>
        <taxon>Bacillati</taxon>
        <taxon>Actinomycetota</taxon>
        <taxon>Actinomycetes</taxon>
        <taxon>Propionibacteriales</taxon>
        <taxon>Kribbellaceae</taxon>
        <taxon>Kribbella</taxon>
    </lineage>
</organism>
<keyword evidence="1" id="KW-0472">Membrane</keyword>
<protein>
    <submittedName>
        <fullName evidence="3">Uncharacterized protein</fullName>
    </submittedName>
</protein>
<evidence type="ECO:0000313" key="2">
    <source>
        <dbReference type="EMBL" id="MBB6564624.1"/>
    </source>
</evidence>
<dbReference type="EMBL" id="JABJRC010000004">
    <property type="protein sequence ID" value="NOL42328.1"/>
    <property type="molecule type" value="Genomic_DNA"/>
</dbReference>
<name>A0A7Y4L0Z1_9ACTN</name>
<evidence type="ECO:0000313" key="3">
    <source>
        <dbReference type="EMBL" id="NOL42328.1"/>
    </source>
</evidence>
<feature type="transmembrane region" description="Helical" evidence="1">
    <location>
        <begin position="241"/>
        <end position="260"/>
    </location>
</feature>
<proteinExistence type="predicted"/>
<dbReference type="EMBL" id="JACHKF010000001">
    <property type="protein sequence ID" value="MBB6564624.1"/>
    <property type="molecule type" value="Genomic_DNA"/>
</dbReference>
<dbReference type="AlphaFoldDB" id="A0A7Y4L0Z1"/>
<keyword evidence="1" id="KW-0812">Transmembrane</keyword>
<feature type="transmembrane region" description="Helical" evidence="1">
    <location>
        <begin position="139"/>
        <end position="165"/>
    </location>
</feature>
<feature type="transmembrane region" description="Helical" evidence="1">
    <location>
        <begin position="100"/>
        <end position="118"/>
    </location>
</feature>
<dbReference type="RefSeq" id="WP_171674829.1">
    <property type="nucleotide sequence ID" value="NZ_BAAAGT010000006.1"/>
</dbReference>
<evidence type="ECO:0000313" key="4">
    <source>
        <dbReference type="Proteomes" id="UP000534306"/>
    </source>
</evidence>
<evidence type="ECO:0000313" key="5">
    <source>
        <dbReference type="Proteomes" id="UP000553957"/>
    </source>
</evidence>
<keyword evidence="4" id="KW-1185">Reference proteome</keyword>
<dbReference type="Proteomes" id="UP000534306">
    <property type="component" value="Unassembled WGS sequence"/>
</dbReference>
<reference evidence="2 5" key="2">
    <citation type="submission" date="2020-08" db="EMBL/GenBank/DDBJ databases">
        <title>Sequencing the genomes of 1000 actinobacteria strains.</title>
        <authorList>
            <person name="Klenk H.-P."/>
        </authorList>
    </citation>
    <scope>NUCLEOTIDE SEQUENCE [LARGE SCALE GENOMIC DNA]</scope>
    <source>
        <strain evidence="2 5">DSM 15626</strain>
    </source>
</reference>
<comment type="caution">
    <text evidence="3">The sequence shown here is derived from an EMBL/GenBank/DDBJ whole genome shotgun (WGS) entry which is preliminary data.</text>
</comment>
<evidence type="ECO:0000256" key="1">
    <source>
        <dbReference type="SAM" id="Phobius"/>
    </source>
</evidence>
<reference evidence="3 4" key="1">
    <citation type="submission" date="2020-05" db="EMBL/GenBank/DDBJ databases">
        <title>Genome sequence of Kribbella sandramycini ATCC 39419.</title>
        <authorList>
            <person name="Maclea K.S."/>
            <person name="Fair J.L."/>
        </authorList>
    </citation>
    <scope>NUCLEOTIDE SEQUENCE [LARGE SCALE GENOMIC DNA]</scope>
    <source>
        <strain evidence="3 4">ATCC 39419</strain>
    </source>
</reference>